<comment type="subcellular location">
    <subcellularLocation>
        <location evidence="2">Cytoplasm</location>
    </subcellularLocation>
</comment>
<dbReference type="CDD" id="cd00367">
    <property type="entry name" value="PTS-HPr_like"/>
    <property type="match status" value="1"/>
</dbReference>
<dbReference type="GO" id="GO:0009401">
    <property type="term" value="P:phosphoenolpyruvate-dependent sugar phosphotransferase system"/>
    <property type="evidence" value="ECO:0007669"/>
    <property type="project" value="UniProtKB-KW"/>
</dbReference>
<dbReference type="AlphaFoldDB" id="A0A0J6WUX9"/>
<keyword evidence="5" id="KW-0598">Phosphotransferase system</keyword>
<dbReference type="OrthoDB" id="9809047at2"/>
<dbReference type="EMBL" id="LEKT01000024">
    <property type="protein sequence ID" value="KMO86359.1"/>
    <property type="molecule type" value="Genomic_DNA"/>
</dbReference>
<dbReference type="InParanoid" id="A0A0J6WUX9"/>
<dbReference type="FunCoup" id="A0A0J6WUX9">
    <property type="interactions" value="157"/>
</dbReference>
<dbReference type="PRINTS" id="PR00107">
    <property type="entry name" value="PHOSPHOCPHPR"/>
</dbReference>
<dbReference type="Pfam" id="PF00381">
    <property type="entry name" value="PTS-HPr"/>
    <property type="match status" value="1"/>
</dbReference>
<comment type="function">
    <text evidence="1">General (non sugar-specific) component of the phosphoenolpyruvate-dependent sugar phosphotransferase system (sugar PTS). This major carbohydrate active-transport system catalyzes the phosphorylation of incoming sugar substrates concomitantly with their translocation across the cell membrane. The phosphoryl group from phosphoenolpyruvate (PEP) is transferred to the phosphoryl carrier protein HPr by enzyme I. Phospho-HPr then transfers it to the PTS EIIA domain.</text>
</comment>
<dbReference type="InterPro" id="IPR000032">
    <property type="entry name" value="HPr-like"/>
</dbReference>
<name>A0A0J6WUX9_9FIRM</name>
<keyword evidence="7" id="KW-0813">Transport</keyword>
<dbReference type="GO" id="GO:0005737">
    <property type="term" value="C:cytoplasm"/>
    <property type="evidence" value="ECO:0007669"/>
    <property type="project" value="UniProtKB-SubCell"/>
</dbReference>
<reference evidence="7 8" key="1">
    <citation type="submission" date="2015-06" db="EMBL/GenBank/DDBJ databases">
        <title>Draft genome sequence of beer spoilage bacterium Megasphaera cerevisiae type strain 20462.</title>
        <authorList>
            <person name="Kutumbaka K."/>
            <person name="Pasmowitz J."/>
            <person name="Mategko J."/>
            <person name="Reyes D."/>
            <person name="Friedrich A."/>
            <person name="Han S."/>
            <person name="Martens-Habbena W."/>
            <person name="Neal-McKinney J."/>
            <person name="Janagama H.K."/>
            <person name="Nadala C."/>
            <person name="Samadpour M."/>
        </authorList>
    </citation>
    <scope>NUCLEOTIDE SEQUENCE [LARGE SCALE GENOMIC DNA]</scope>
    <source>
        <strain evidence="7 8">DSM 20462</strain>
    </source>
</reference>
<dbReference type="SUPFAM" id="SSF55594">
    <property type="entry name" value="HPr-like"/>
    <property type="match status" value="1"/>
</dbReference>
<dbReference type="Gene3D" id="3.30.1340.10">
    <property type="entry name" value="HPr-like"/>
    <property type="match status" value="1"/>
</dbReference>
<dbReference type="PROSITE" id="PS51350">
    <property type="entry name" value="PTS_HPR_DOM"/>
    <property type="match status" value="1"/>
</dbReference>
<dbReference type="InterPro" id="IPR050399">
    <property type="entry name" value="HPr"/>
</dbReference>
<evidence type="ECO:0000313" key="8">
    <source>
        <dbReference type="Proteomes" id="UP000036503"/>
    </source>
</evidence>
<evidence type="ECO:0000259" key="6">
    <source>
        <dbReference type="PROSITE" id="PS51350"/>
    </source>
</evidence>
<dbReference type="PANTHER" id="PTHR33705:SF2">
    <property type="entry name" value="PHOSPHOCARRIER PROTEIN NPR"/>
    <property type="match status" value="1"/>
</dbReference>
<protein>
    <recommendedName>
        <fullName evidence="3">Phosphocarrier protein HPr</fullName>
    </recommendedName>
</protein>
<dbReference type="InterPro" id="IPR001020">
    <property type="entry name" value="PTS_HPr_His_P_site"/>
</dbReference>
<dbReference type="RefSeq" id="WP_048514368.1">
    <property type="nucleotide sequence ID" value="NZ_FUXD01000025.1"/>
</dbReference>
<evidence type="ECO:0000256" key="5">
    <source>
        <dbReference type="ARBA" id="ARBA00022683"/>
    </source>
</evidence>
<organism evidence="7 8">
    <name type="scientific">Megasphaera cerevisiae DSM 20462</name>
    <dbReference type="NCBI Taxonomy" id="1122219"/>
    <lineage>
        <taxon>Bacteria</taxon>
        <taxon>Bacillati</taxon>
        <taxon>Bacillota</taxon>
        <taxon>Negativicutes</taxon>
        <taxon>Veillonellales</taxon>
        <taxon>Veillonellaceae</taxon>
        <taxon>Megasphaera</taxon>
    </lineage>
</organism>
<evidence type="ECO:0000313" key="7">
    <source>
        <dbReference type="EMBL" id="KMO86359.1"/>
    </source>
</evidence>
<dbReference type="InterPro" id="IPR035895">
    <property type="entry name" value="HPr-like_sf"/>
</dbReference>
<gene>
    <name evidence="7" type="ORF">AB840_08280</name>
</gene>
<accession>A0A0J6WUX9</accession>
<dbReference type="STRING" id="39029.BSR42_08845"/>
<keyword evidence="7" id="KW-0762">Sugar transport</keyword>
<keyword evidence="8" id="KW-1185">Reference proteome</keyword>
<evidence type="ECO:0000256" key="2">
    <source>
        <dbReference type="ARBA" id="ARBA00004496"/>
    </source>
</evidence>
<sequence length="87" mass="9071">MKVNVTVTNENGLHARPAVLIAKRASEFNADIYLKANGKSATATNVLGIMGLGITCGVDVTIETSGDEEIAAAYTIAGMIAAKDVYR</sequence>
<evidence type="ECO:0000256" key="3">
    <source>
        <dbReference type="ARBA" id="ARBA00020422"/>
    </source>
</evidence>
<comment type="caution">
    <text evidence="7">The sequence shown here is derived from an EMBL/GenBank/DDBJ whole genome shotgun (WGS) entry which is preliminary data.</text>
</comment>
<proteinExistence type="predicted"/>
<dbReference type="NCBIfam" id="TIGR01003">
    <property type="entry name" value="PTS_HPr_family"/>
    <property type="match status" value="1"/>
</dbReference>
<dbReference type="PROSITE" id="PS00369">
    <property type="entry name" value="PTS_HPR_HIS"/>
    <property type="match status" value="1"/>
</dbReference>
<dbReference type="Proteomes" id="UP000036503">
    <property type="component" value="Unassembled WGS sequence"/>
</dbReference>
<dbReference type="PATRIC" id="fig|1122219.3.peg.1349"/>
<keyword evidence="4" id="KW-0963">Cytoplasm</keyword>
<evidence type="ECO:0000256" key="4">
    <source>
        <dbReference type="ARBA" id="ARBA00022490"/>
    </source>
</evidence>
<feature type="domain" description="HPr" evidence="6">
    <location>
        <begin position="1"/>
        <end position="87"/>
    </location>
</feature>
<dbReference type="PANTHER" id="PTHR33705">
    <property type="entry name" value="PHOSPHOCARRIER PROTEIN HPR"/>
    <property type="match status" value="1"/>
</dbReference>
<evidence type="ECO:0000256" key="1">
    <source>
        <dbReference type="ARBA" id="ARBA00003681"/>
    </source>
</evidence>